<organism evidence="2">
    <name type="scientific">marine sediment metagenome</name>
    <dbReference type="NCBI Taxonomy" id="412755"/>
    <lineage>
        <taxon>unclassified sequences</taxon>
        <taxon>metagenomes</taxon>
        <taxon>ecological metagenomes</taxon>
    </lineage>
</organism>
<dbReference type="PANTHER" id="PTHR33376">
    <property type="match status" value="1"/>
</dbReference>
<proteinExistence type="predicted"/>
<gene>
    <name evidence="2" type="ORF">S03H2_10119</name>
</gene>
<dbReference type="InterPro" id="IPR018389">
    <property type="entry name" value="DctP_fam"/>
</dbReference>
<name>X1FGI3_9ZZZZ</name>
<feature type="non-terminal residue" evidence="2">
    <location>
        <position position="181"/>
    </location>
</feature>
<dbReference type="EMBL" id="BARU01005227">
    <property type="protein sequence ID" value="GAH28484.1"/>
    <property type="molecule type" value="Genomic_DNA"/>
</dbReference>
<dbReference type="Pfam" id="PF03480">
    <property type="entry name" value="DctP"/>
    <property type="match status" value="1"/>
</dbReference>
<accession>X1FGI3</accession>
<sequence length="181" mass="19985">MLRKIVFLLMVVSLVAVFPLVGCAKSEAPGPAAAPTPKPEEVIEWPMQEVYAETAMQTQVLREWADTIATRTNGRLKITIYPAGGLDIPWSEALYAIQEGSISIIFIPTAYMGGANKFFGLTYLPGLITSVAEHQLASSAIYDLRVQEFAKFNAIQISHWAFCNQIYASKKPLRTVEDFKG</sequence>
<keyword evidence="1" id="KW-0732">Signal</keyword>
<dbReference type="GO" id="GO:0055085">
    <property type="term" value="P:transmembrane transport"/>
    <property type="evidence" value="ECO:0007669"/>
    <property type="project" value="InterPro"/>
</dbReference>
<dbReference type="AlphaFoldDB" id="X1FGI3"/>
<comment type="caution">
    <text evidence="2">The sequence shown here is derived from an EMBL/GenBank/DDBJ whole genome shotgun (WGS) entry which is preliminary data.</text>
</comment>
<reference evidence="2" key="1">
    <citation type="journal article" date="2014" name="Front. Microbiol.">
        <title>High frequency of phylogenetically diverse reductive dehalogenase-homologous genes in deep subseafloor sedimentary metagenomes.</title>
        <authorList>
            <person name="Kawai M."/>
            <person name="Futagami T."/>
            <person name="Toyoda A."/>
            <person name="Takaki Y."/>
            <person name="Nishi S."/>
            <person name="Hori S."/>
            <person name="Arai W."/>
            <person name="Tsubouchi T."/>
            <person name="Morono Y."/>
            <person name="Uchiyama I."/>
            <person name="Ito T."/>
            <person name="Fujiyama A."/>
            <person name="Inagaki F."/>
            <person name="Takami H."/>
        </authorList>
    </citation>
    <scope>NUCLEOTIDE SEQUENCE</scope>
    <source>
        <strain evidence="2">Expedition CK06-06</strain>
    </source>
</reference>
<evidence type="ECO:0000256" key="1">
    <source>
        <dbReference type="ARBA" id="ARBA00022729"/>
    </source>
</evidence>
<dbReference type="Gene3D" id="3.40.190.170">
    <property type="entry name" value="Bacterial extracellular solute-binding protein, family 7"/>
    <property type="match status" value="1"/>
</dbReference>
<dbReference type="InterPro" id="IPR038404">
    <property type="entry name" value="TRAP_DctP_sf"/>
</dbReference>
<dbReference type="PANTHER" id="PTHR33376:SF5">
    <property type="entry name" value="EXTRACYTOPLASMIC SOLUTE RECEPTOR PROTEIN"/>
    <property type="match status" value="1"/>
</dbReference>
<evidence type="ECO:0000313" key="2">
    <source>
        <dbReference type="EMBL" id="GAH28484.1"/>
    </source>
</evidence>
<protein>
    <submittedName>
        <fullName evidence="2">Uncharacterized protein</fullName>
    </submittedName>
</protein>